<accession>A0A2T7PBL0</accession>
<feature type="region of interest" description="Disordered" evidence="1">
    <location>
        <begin position="104"/>
        <end position="136"/>
    </location>
</feature>
<comment type="caution">
    <text evidence="2">The sequence shown here is derived from an EMBL/GenBank/DDBJ whole genome shotgun (WGS) entry which is preliminary data.</text>
</comment>
<sequence>MASVQFQIHTDKENSSSLGSKMLGGNLQGTKGFQAASTQHLKTPRRALGSVNQVDRVTVKPHPPSLDLKASGGKTVGESTKPSATTLLKPVLATNKALKCTQTPGSTKLKKRQSQHLEKENKVERVQSKGEKSVASTHSVGIIYEDLPDIEYVPPPPPPKDDSDDESIWPRKERISTYFTKVLNWRPPCLFGAQPESEDDEITEQQIIMTELDKIPLPCEIENNFPFVTMEGLQLDEQDLELEAVPLPSLDDIDLPQCEVHVIPSSSDLSALDDSLGLSAHLGGLQIKDDSFTSQSSGI</sequence>
<gene>
    <name evidence="2" type="ORF">C0Q70_10067</name>
</gene>
<name>A0A2T7PBL0_POMCA</name>
<dbReference type="Proteomes" id="UP000245119">
    <property type="component" value="Linkage Group LG5"/>
</dbReference>
<evidence type="ECO:0000313" key="3">
    <source>
        <dbReference type="Proteomes" id="UP000245119"/>
    </source>
</evidence>
<feature type="compositionally biased region" description="Polar residues" evidence="1">
    <location>
        <begin position="28"/>
        <end position="41"/>
    </location>
</feature>
<evidence type="ECO:0008006" key="4">
    <source>
        <dbReference type="Google" id="ProtNLM"/>
    </source>
</evidence>
<organism evidence="2 3">
    <name type="scientific">Pomacea canaliculata</name>
    <name type="common">Golden apple snail</name>
    <dbReference type="NCBI Taxonomy" id="400727"/>
    <lineage>
        <taxon>Eukaryota</taxon>
        <taxon>Metazoa</taxon>
        <taxon>Spiralia</taxon>
        <taxon>Lophotrochozoa</taxon>
        <taxon>Mollusca</taxon>
        <taxon>Gastropoda</taxon>
        <taxon>Caenogastropoda</taxon>
        <taxon>Architaenioglossa</taxon>
        <taxon>Ampullarioidea</taxon>
        <taxon>Ampullariidae</taxon>
        <taxon>Pomacea</taxon>
    </lineage>
</organism>
<dbReference type="EMBL" id="PZQS01000005">
    <property type="protein sequence ID" value="PVD30792.1"/>
    <property type="molecule type" value="Genomic_DNA"/>
</dbReference>
<reference evidence="2 3" key="1">
    <citation type="submission" date="2018-04" db="EMBL/GenBank/DDBJ databases">
        <title>The genome of golden apple snail Pomacea canaliculata provides insight into stress tolerance and invasive adaptation.</title>
        <authorList>
            <person name="Liu C."/>
            <person name="Liu B."/>
            <person name="Ren Y."/>
            <person name="Zhang Y."/>
            <person name="Wang H."/>
            <person name="Li S."/>
            <person name="Jiang F."/>
            <person name="Yin L."/>
            <person name="Zhang G."/>
            <person name="Qian W."/>
            <person name="Fan W."/>
        </authorList>
    </citation>
    <scope>NUCLEOTIDE SEQUENCE [LARGE SCALE GENOMIC DNA]</scope>
    <source>
        <strain evidence="2">SZHN2017</strain>
        <tissue evidence="2">Muscle</tissue>
    </source>
</reference>
<protein>
    <recommendedName>
        <fullName evidence="4">Securin</fullName>
    </recommendedName>
</protein>
<feature type="compositionally biased region" description="Basic and acidic residues" evidence="1">
    <location>
        <begin position="115"/>
        <end position="132"/>
    </location>
</feature>
<feature type="region of interest" description="Disordered" evidence="1">
    <location>
        <begin position="1"/>
        <end position="81"/>
    </location>
</feature>
<dbReference type="AlphaFoldDB" id="A0A2T7PBL0"/>
<dbReference type="OMA" id="ENATPHI"/>
<feature type="region of interest" description="Disordered" evidence="1">
    <location>
        <begin position="148"/>
        <end position="168"/>
    </location>
</feature>
<keyword evidence="3" id="KW-1185">Reference proteome</keyword>
<proteinExistence type="predicted"/>
<evidence type="ECO:0000256" key="1">
    <source>
        <dbReference type="SAM" id="MobiDB-lite"/>
    </source>
</evidence>
<evidence type="ECO:0000313" key="2">
    <source>
        <dbReference type="EMBL" id="PVD30792.1"/>
    </source>
</evidence>
<dbReference type="OrthoDB" id="6159946at2759"/>